<evidence type="ECO:0000256" key="7">
    <source>
        <dbReference type="ARBA" id="ARBA00048045"/>
    </source>
</evidence>
<dbReference type="AlphaFoldDB" id="A0AA41QGV5"/>
<dbReference type="InterPro" id="IPR016193">
    <property type="entry name" value="Cytidine_deaminase-like"/>
</dbReference>
<evidence type="ECO:0000256" key="6">
    <source>
        <dbReference type="ARBA" id="ARBA00022833"/>
    </source>
</evidence>
<dbReference type="CDD" id="cd01285">
    <property type="entry name" value="nucleoside_deaminase"/>
    <property type="match status" value="1"/>
</dbReference>
<comment type="function">
    <text evidence="8">Catalyzes the deamination of adenosine to inosine at the wobble position 34 of tRNA(Arg2).</text>
</comment>
<dbReference type="EMBL" id="JAKGSG010000056">
    <property type="protein sequence ID" value="MCF4123243.1"/>
    <property type="molecule type" value="Genomic_DNA"/>
</dbReference>
<gene>
    <name evidence="8" type="primary">tadA</name>
    <name evidence="10" type="ORF">L1785_19930</name>
</gene>
<dbReference type="GO" id="GO:0002100">
    <property type="term" value="P:tRNA wobble adenosine to inosine editing"/>
    <property type="evidence" value="ECO:0007669"/>
    <property type="project" value="UniProtKB-UniRule"/>
</dbReference>
<keyword evidence="6 8" id="KW-0862">Zinc</keyword>
<name>A0AA41QGV5_9MICO</name>
<feature type="domain" description="CMP/dCMP-type deaminase" evidence="9">
    <location>
        <begin position="1"/>
        <end position="107"/>
    </location>
</feature>
<feature type="binding site" evidence="8">
    <location>
        <position position="77"/>
    </location>
    <ligand>
        <name>Zn(2+)</name>
        <dbReference type="ChEBI" id="CHEBI:29105"/>
        <note>catalytic</note>
    </ligand>
</feature>
<dbReference type="EC" id="3.5.4.33" evidence="8"/>
<feature type="active site" description="Proton donor" evidence="8">
    <location>
        <position position="49"/>
    </location>
</feature>
<dbReference type="PROSITE" id="PS00903">
    <property type="entry name" value="CYT_DCMP_DEAMINASES_1"/>
    <property type="match status" value="1"/>
</dbReference>
<evidence type="ECO:0000313" key="11">
    <source>
        <dbReference type="Proteomes" id="UP001165405"/>
    </source>
</evidence>
<comment type="subunit">
    <text evidence="2 8">Homodimer.</text>
</comment>
<evidence type="ECO:0000256" key="1">
    <source>
        <dbReference type="ARBA" id="ARBA00010669"/>
    </source>
</evidence>
<reference evidence="10" key="1">
    <citation type="submission" date="2022-01" db="EMBL/GenBank/DDBJ databases">
        <title>Antribacter sp. nov., isolated from Guizhou of China.</title>
        <authorList>
            <person name="Chengliang C."/>
            <person name="Ya Z."/>
        </authorList>
    </citation>
    <scope>NUCLEOTIDE SEQUENCE</scope>
    <source>
        <strain evidence="10">KLBMP 9083</strain>
    </source>
</reference>
<proteinExistence type="inferred from homology"/>
<evidence type="ECO:0000256" key="2">
    <source>
        <dbReference type="ARBA" id="ARBA00011738"/>
    </source>
</evidence>
<keyword evidence="11" id="KW-1185">Reference proteome</keyword>
<dbReference type="PROSITE" id="PS51747">
    <property type="entry name" value="CYT_DCMP_DEAMINASES_2"/>
    <property type="match status" value="1"/>
</dbReference>
<comment type="caution">
    <text evidence="10">The sequence shown here is derived from an EMBL/GenBank/DDBJ whole genome shotgun (WGS) entry which is preliminary data.</text>
</comment>
<dbReference type="Proteomes" id="UP001165405">
    <property type="component" value="Unassembled WGS sequence"/>
</dbReference>
<dbReference type="HAMAP" id="MF_00972">
    <property type="entry name" value="tRNA_aden_deaminase"/>
    <property type="match status" value="1"/>
</dbReference>
<keyword evidence="3 8" id="KW-0819">tRNA processing</keyword>
<keyword evidence="5 8" id="KW-0378">Hydrolase</keyword>
<evidence type="ECO:0000256" key="8">
    <source>
        <dbReference type="HAMAP-Rule" id="MF_00972"/>
    </source>
</evidence>
<keyword evidence="4 8" id="KW-0479">Metal-binding</keyword>
<feature type="binding site" evidence="8">
    <location>
        <position position="80"/>
    </location>
    <ligand>
        <name>Zn(2+)</name>
        <dbReference type="ChEBI" id="CHEBI:29105"/>
        <note>catalytic</note>
    </ligand>
</feature>
<dbReference type="InterPro" id="IPR028883">
    <property type="entry name" value="tRNA_aden_deaminase"/>
</dbReference>
<evidence type="ECO:0000256" key="3">
    <source>
        <dbReference type="ARBA" id="ARBA00022694"/>
    </source>
</evidence>
<evidence type="ECO:0000313" key="10">
    <source>
        <dbReference type="EMBL" id="MCF4123243.1"/>
    </source>
</evidence>
<dbReference type="PANTHER" id="PTHR11079">
    <property type="entry name" value="CYTOSINE DEAMINASE FAMILY MEMBER"/>
    <property type="match status" value="1"/>
</dbReference>
<comment type="cofactor">
    <cofactor evidence="8">
        <name>Zn(2+)</name>
        <dbReference type="ChEBI" id="CHEBI:29105"/>
    </cofactor>
    <text evidence="8">Binds 1 zinc ion per subunit.</text>
</comment>
<dbReference type="GO" id="GO:0052717">
    <property type="term" value="F:tRNA-specific adenosine-34 deaminase activity"/>
    <property type="evidence" value="ECO:0007669"/>
    <property type="project" value="UniProtKB-UniRule"/>
</dbReference>
<dbReference type="RefSeq" id="WP_236091065.1">
    <property type="nucleotide sequence ID" value="NZ_JAKGSG010000056.1"/>
</dbReference>
<dbReference type="Gene3D" id="3.40.140.10">
    <property type="entry name" value="Cytidine Deaminase, domain 2"/>
    <property type="match status" value="1"/>
</dbReference>
<sequence length="145" mass="15039">MGRALDEARLALGSGDVPVGAVVLDGSGRAIAVGHNEREATGDPTAHAEVVALRAAAAARGEWRLEGCTLVVTLEPCAMCAGALLLSRVSRLVIGAWDPKAGATGSVWDLVRDARALHRVEVVGGVRADECGALLRDFFEARRGS</sequence>
<protein>
    <recommendedName>
        <fullName evidence="8">tRNA-specific adenosine deaminase</fullName>
        <ecNumber evidence="8">3.5.4.33</ecNumber>
    </recommendedName>
</protein>
<dbReference type="Pfam" id="PF00383">
    <property type="entry name" value="dCMP_cyt_deam_1"/>
    <property type="match status" value="1"/>
</dbReference>
<dbReference type="GO" id="GO:0008270">
    <property type="term" value="F:zinc ion binding"/>
    <property type="evidence" value="ECO:0007669"/>
    <property type="project" value="UniProtKB-UniRule"/>
</dbReference>
<dbReference type="PANTHER" id="PTHR11079:SF202">
    <property type="entry name" value="TRNA-SPECIFIC ADENOSINE DEAMINASE"/>
    <property type="match status" value="1"/>
</dbReference>
<dbReference type="InterPro" id="IPR016192">
    <property type="entry name" value="APOBEC/CMP_deaminase_Zn-bd"/>
</dbReference>
<evidence type="ECO:0000256" key="5">
    <source>
        <dbReference type="ARBA" id="ARBA00022801"/>
    </source>
</evidence>
<dbReference type="SUPFAM" id="SSF53927">
    <property type="entry name" value="Cytidine deaminase-like"/>
    <property type="match status" value="1"/>
</dbReference>
<evidence type="ECO:0000259" key="9">
    <source>
        <dbReference type="PROSITE" id="PS51747"/>
    </source>
</evidence>
<evidence type="ECO:0000256" key="4">
    <source>
        <dbReference type="ARBA" id="ARBA00022723"/>
    </source>
</evidence>
<accession>A0AA41QGV5</accession>
<feature type="binding site" evidence="8">
    <location>
        <position position="47"/>
    </location>
    <ligand>
        <name>Zn(2+)</name>
        <dbReference type="ChEBI" id="CHEBI:29105"/>
        <note>catalytic</note>
    </ligand>
</feature>
<comment type="catalytic activity">
    <reaction evidence="7 8">
        <text>adenosine(34) in tRNA + H2O + H(+) = inosine(34) in tRNA + NH4(+)</text>
        <dbReference type="Rhea" id="RHEA:43168"/>
        <dbReference type="Rhea" id="RHEA-COMP:10373"/>
        <dbReference type="Rhea" id="RHEA-COMP:10374"/>
        <dbReference type="ChEBI" id="CHEBI:15377"/>
        <dbReference type="ChEBI" id="CHEBI:15378"/>
        <dbReference type="ChEBI" id="CHEBI:28938"/>
        <dbReference type="ChEBI" id="CHEBI:74411"/>
        <dbReference type="ChEBI" id="CHEBI:82852"/>
        <dbReference type="EC" id="3.5.4.33"/>
    </reaction>
</comment>
<dbReference type="InterPro" id="IPR002125">
    <property type="entry name" value="CMP_dCMP_dom"/>
</dbReference>
<comment type="similarity">
    <text evidence="1">Belongs to the cytidine and deoxycytidylate deaminase family. ADAT2 subfamily.</text>
</comment>
<organism evidence="10 11">
    <name type="scientific">Antribacter soli</name>
    <dbReference type="NCBI Taxonomy" id="2910976"/>
    <lineage>
        <taxon>Bacteria</taxon>
        <taxon>Bacillati</taxon>
        <taxon>Actinomycetota</taxon>
        <taxon>Actinomycetes</taxon>
        <taxon>Micrococcales</taxon>
        <taxon>Promicromonosporaceae</taxon>
        <taxon>Antribacter</taxon>
    </lineage>
</organism>